<evidence type="ECO:0000313" key="4">
    <source>
        <dbReference type="Proteomes" id="UP000199546"/>
    </source>
</evidence>
<dbReference type="AlphaFoldDB" id="A0A1I7AP11"/>
<dbReference type="PANTHER" id="PTHR34876">
    <property type="match status" value="1"/>
</dbReference>
<keyword evidence="1" id="KW-0326">Glycosidase</keyword>
<dbReference type="RefSeq" id="WP_093580157.1">
    <property type="nucleotide sequence ID" value="NZ_FPBA01000010.1"/>
</dbReference>
<accession>A0A1I7AP11</accession>
<dbReference type="InterPro" id="IPR016288">
    <property type="entry name" value="Beta_cellobiohydrolase"/>
</dbReference>
<dbReference type="Proteomes" id="UP000199546">
    <property type="component" value="Unassembled WGS sequence"/>
</dbReference>
<evidence type="ECO:0000256" key="2">
    <source>
        <dbReference type="SAM" id="MobiDB-lite"/>
    </source>
</evidence>
<gene>
    <name evidence="3" type="ORF">SAMN05660657_02903</name>
</gene>
<keyword evidence="1" id="KW-0119">Carbohydrate metabolism</keyword>
<dbReference type="OrthoDB" id="309899at2"/>
<keyword evidence="1" id="KW-0624">Polysaccharide degradation</keyword>
<feature type="region of interest" description="Disordered" evidence="2">
    <location>
        <begin position="159"/>
        <end position="179"/>
    </location>
</feature>
<dbReference type="SUPFAM" id="SSF51989">
    <property type="entry name" value="Glycosyl hydrolases family 6, cellulases"/>
    <property type="match status" value="1"/>
</dbReference>
<keyword evidence="1 3" id="KW-0378">Hydrolase</keyword>
<dbReference type="InterPro" id="IPR036434">
    <property type="entry name" value="Beta_cellobiohydrolase_sf"/>
</dbReference>
<evidence type="ECO:0000256" key="1">
    <source>
        <dbReference type="RuleBase" id="RU361186"/>
    </source>
</evidence>
<dbReference type="PRINTS" id="PR00733">
    <property type="entry name" value="GLHYDRLASE6"/>
</dbReference>
<keyword evidence="4" id="KW-1185">Reference proteome</keyword>
<comment type="similarity">
    <text evidence="1">Belongs to the glycosyl hydrolase family 6.</text>
</comment>
<protein>
    <recommendedName>
        <fullName evidence="1">Glucanase</fullName>
        <ecNumber evidence="1">3.2.1.-</ecNumber>
    </recommendedName>
</protein>
<evidence type="ECO:0000313" key="3">
    <source>
        <dbReference type="EMBL" id="SFT76553.1"/>
    </source>
</evidence>
<keyword evidence="1" id="KW-0136">Cellulose degradation</keyword>
<dbReference type="GO" id="GO:0030245">
    <property type="term" value="P:cellulose catabolic process"/>
    <property type="evidence" value="ECO:0007669"/>
    <property type="project" value="UniProtKB-KW"/>
</dbReference>
<proteinExistence type="inferred from homology"/>
<dbReference type="EMBL" id="FPBA01000010">
    <property type="protein sequence ID" value="SFT76553.1"/>
    <property type="molecule type" value="Genomic_DNA"/>
</dbReference>
<dbReference type="Gene3D" id="3.20.20.40">
    <property type="entry name" value="1, 4-beta cellobiohydrolase"/>
    <property type="match status" value="1"/>
</dbReference>
<sequence length="179" mass="18138">MPVADDGQSHGAPTGNPLARVTLVGTNTGAARAAAEWQARSPEDARLLADLAKVPTATWLGNWSGDVAATVRQRMAEAGAAGGVPVFVVYNVPDLDCGGYSAGGAPSPEAYAGWIRAVAAAIGTADAIVIVEPDTLALLCGDPAQRVRMLQDAVDALEANRRTARTSTPGTPTGPPPGD</sequence>
<dbReference type="Pfam" id="PF01341">
    <property type="entry name" value="Glyco_hydro_6"/>
    <property type="match status" value="1"/>
</dbReference>
<reference evidence="4" key="1">
    <citation type="submission" date="2016-10" db="EMBL/GenBank/DDBJ databases">
        <authorList>
            <person name="Varghese N."/>
            <person name="Submissions S."/>
        </authorList>
    </citation>
    <scope>NUCLEOTIDE SEQUENCE [LARGE SCALE GENOMIC DNA]</scope>
    <source>
        <strain evidence="4">DSM 46136</strain>
    </source>
</reference>
<dbReference type="EC" id="3.2.1.-" evidence="1"/>
<name>A0A1I7AP11_9ACTN</name>
<dbReference type="STRING" id="1296565.SAMN05660657_02903"/>
<dbReference type="GO" id="GO:0004553">
    <property type="term" value="F:hydrolase activity, hydrolyzing O-glycosyl compounds"/>
    <property type="evidence" value="ECO:0007669"/>
    <property type="project" value="InterPro"/>
</dbReference>
<dbReference type="PANTHER" id="PTHR34876:SF4">
    <property type="entry name" value="1,4-BETA-D-GLUCAN CELLOBIOHYDROLASE C-RELATED"/>
    <property type="match status" value="1"/>
</dbReference>
<organism evidence="3 4">
    <name type="scientific">Geodermatophilus amargosae</name>
    <dbReference type="NCBI Taxonomy" id="1296565"/>
    <lineage>
        <taxon>Bacteria</taxon>
        <taxon>Bacillati</taxon>
        <taxon>Actinomycetota</taxon>
        <taxon>Actinomycetes</taxon>
        <taxon>Geodermatophilales</taxon>
        <taxon>Geodermatophilaceae</taxon>
        <taxon>Geodermatophilus</taxon>
    </lineage>
</organism>